<evidence type="ECO:0008006" key="3">
    <source>
        <dbReference type="Google" id="ProtNLM"/>
    </source>
</evidence>
<accession>A0ABD0ZVN4</accession>
<dbReference type="AlphaFoldDB" id="A0ABD0ZVN4"/>
<reference evidence="1 2" key="1">
    <citation type="submission" date="2024-04" db="EMBL/GenBank/DDBJ databases">
        <title>Genome assembly C_amara_ONT_v2.</title>
        <authorList>
            <person name="Yant L."/>
            <person name="Moore C."/>
            <person name="Slenker M."/>
        </authorList>
    </citation>
    <scope>NUCLEOTIDE SEQUENCE [LARGE SCALE GENOMIC DNA]</scope>
    <source>
        <tissue evidence="1">Leaf</tissue>
    </source>
</reference>
<dbReference type="PANTHER" id="PTHR35046">
    <property type="entry name" value="ZINC KNUCKLE (CCHC-TYPE) FAMILY PROTEIN"/>
    <property type="match status" value="1"/>
</dbReference>
<dbReference type="Proteomes" id="UP001558713">
    <property type="component" value="Unassembled WGS sequence"/>
</dbReference>
<gene>
    <name evidence="1" type="ORF">V5N11_002943</name>
</gene>
<keyword evidence="2" id="KW-1185">Reference proteome</keyword>
<dbReference type="PANTHER" id="PTHR35046:SF9">
    <property type="entry name" value="RNA-DIRECTED DNA POLYMERASE"/>
    <property type="match status" value="1"/>
</dbReference>
<protein>
    <recommendedName>
        <fullName evidence="3">Retrotransposon Copia-like N-terminal domain-containing protein</fullName>
    </recommendedName>
</protein>
<dbReference type="EMBL" id="JBANAX010000659">
    <property type="protein sequence ID" value="KAL1198677.1"/>
    <property type="molecule type" value="Genomic_DNA"/>
</dbReference>
<organism evidence="1 2">
    <name type="scientific">Cardamine amara subsp. amara</name>
    <dbReference type="NCBI Taxonomy" id="228776"/>
    <lineage>
        <taxon>Eukaryota</taxon>
        <taxon>Viridiplantae</taxon>
        <taxon>Streptophyta</taxon>
        <taxon>Embryophyta</taxon>
        <taxon>Tracheophyta</taxon>
        <taxon>Spermatophyta</taxon>
        <taxon>Magnoliopsida</taxon>
        <taxon>eudicotyledons</taxon>
        <taxon>Gunneridae</taxon>
        <taxon>Pentapetalae</taxon>
        <taxon>rosids</taxon>
        <taxon>malvids</taxon>
        <taxon>Brassicales</taxon>
        <taxon>Brassicaceae</taxon>
        <taxon>Cardamineae</taxon>
        <taxon>Cardamine</taxon>
    </lineage>
</organism>
<evidence type="ECO:0000313" key="1">
    <source>
        <dbReference type="EMBL" id="KAL1198677.1"/>
    </source>
</evidence>
<name>A0ABD0ZVN4_CARAN</name>
<evidence type="ECO:0000313" key="2">
    <source>
        <dbReference type="Proteomes" id="UP001558713"/>
    </source>
</evidence>
<comment type="caution">
    <text evidence="1">The sequence shown here is derived from an EMBL/GenBank/DDBJ whole genome shotgun (WGS) entry which is preliminary data.</text>
</comment>
<proteinExistence type="predicted"/>
<sequence length="112" mass="13114">MRSRSHGPNLNLTTFAGIEDPENYLLWEKSMGRAFECYKYSESRKVVYAAAHFTNQAHTWWDKDTMERRRRGEGSVPSWEVMKYMMKKRFGSRAPAIPSWLLMCVSGFPLIT</sequence>